<reference evidence="1" key="1">
    <citation type="submission" date="2019-12" db="EMBL/GenBank/DDBJ databases">
        <title>Genome sequencing and annotation of Brassica cretica.</title>
        <authorList>
            <person name="Studholme D.J."/>
            <person name="Sarris P.F."/>
        </authorList>
    </citation>
    <scope>NUCLEOTIDE SEQUENCE</scope>
    <source>
        <strain evidence="1">PFS-102/07</strain>
        <tissue evidence="1">Leaf</tissue>
    </source>
</reference>
<accession>A0A8S9HYW3</accession>
<feature type="non-terminal residue" evidence="1">
    <location>
        <position position="1"/>
    </location>
</feature>
<dbReference type="InterPro" id="IPR027417">
    <property type="entry name" value="P-loop_NTPase"/>
</dbReference>
<dbReference type="PANTHER" id="PTHR11017">
    <property type="entry name" value="LEUCINE-RICH REPEAT-CONTAINING PROTEIN"/>
    <property type="match status" value="1"/>
</dbReference>
<evidence type="ECO:0000313" key="1">
    <source>
        <dbReference type="EMBL" id="KAF2562934.1"/>
    </source>
</evidence>
<organism evidence="1">
    <name type="scientific">Brassica cretica</name>
    <name type="common">Mustard</name>
    <dbReference type="NCBI Taxonomy" id="69181"/>
    <lineage>
        <taxon>Eukaryota</taxon>
        <taxon>Viridiplantae</taxon>
        <taxon>Streptophyta</taxon>
        <taxon>Embryophyta</taxon>
        <taxon>Tracheophyta</taxon>
        <taxon>Spermatophyta</taxon>
        <taxon>Magnoliopsida</taxon>
        <taxon>eudicotyledons</taxon>
        <taxon>Gunneridae</taxon>
        <taxon>Pentapetalae</taxon>
        <taxon>rosids</taxon>
        <taxon>malvids</taxon>
        <taxon>Brassicales</taxon>
        <taxon>Brassicaceae</taxon>
        <taxon>Brassiceae</taxon>
        <taxon>Brassica</taxon>
    </lineage>
</organism>
<dbReference type="PANTHER" id="PTHR11017:SF271">
    <property type="entry name" value="DISEASE RESISTANCE PROTEIN (TIR-NBS-LRR CLASS) FAMILY"/>
    <property type="match status" value="1"/>
</dbReference>
<dbReference type="GO" id="GO:0006952">
    <property type="term" value="P:defense response"/>
    <property type="evidence" value="ECO:0007669"/>
    <property type="project" value="InterPro"/>
</dbReference>
<dbReference type="SUPFAM" id="SSF52058">
    <property type="entry name" value="L domain-like"/>
    <property type="match status" value="1"/>
</dbReference>
<dbReference type="Gene3D" id="3.80.10.10">
    <property type="entry name" value="Ribonuclease Inhibitor"/>
    <property type="match status" value="1"/>
</dbReference>
<gene>
    <name evidence="1" type="ORF">F2Q70_00016855</name>
</gene>
<sequence>FIDDNKQEDEMGLGCSELKTTVTFEGRDGEEDAGDGSVREAQWKAALHDVAGVMGFTMPKDDFIGSSESEFVDKRNSQTTSYFILVFSNIWCWSRVHCINELMCFGLDDVFMIRIGGMSGIEKVHLQRLLLSDILRRRDIVFNNTDDPVKHRFQSKKVLVVVEDVIQLTSVGIDLSCFEPGSRIIITTKNSHLLEQLNVETDAIKGSSLKAYVTAIETFSNIRRLQLLERSDVSLIGDYELFSKDLRCLCWLKFPLDSIPANLHLGSLVVMDLQYISLKILWDNKTQVLKKLKYFNLSHAGLHKMMLLNLKGCTELSDLPLEIYTLKSLKTIILSGCSKLERLDDALGKDYTHSQDSPQAALSRPFSLHGLSSLMTLRLGSCNLSDQLFPESFPSLGEIDLGDNNFRNLQTDFAGLPKLPIIRLDRCSGLQSMLSLPKELRSLHANESQSRPYSLDSRKMKEVTSRGIWCVCILIIIGKNGGTLRSRNSHYSIKGGKDKETDNRLEFFSRQAGFISEVERIIWSPGNSEDQEANCNVRIWSKQE</sequence>
<protein>
    <recommendedName>
        <fullName evidence="2">NB-ARC domain-containing protein</fullName>
    </recommendedName>
</protein>
<dbReference type="InterPro" id="IPR044974">
    <property type="entry name" value="Disease_R_plants"/>
</dbReference>
<dbReference type="InterPro" id="IPR032675">
    <property type="entry name" value="LRR_dom_sf"/>
</dbReference>
<dbReference type="EMBL" id="QGKY02001250">
    <property type="protein sequence ID" value="KAF2562934.1"/>
    <property type="molecule type" value="Genomic_DNA"/>
</dbReference>
<proteinExistence type="predicted"/>
<comment type="caution">
    <text evidence="1">The sequence shown here is derived from an EMBL/GenBank/DDBJ whole genome shotgun (WGS) entry which is preliminary data.</text>
</comment>
<dbReference type="AlphaFoldDB" id="A0A8S9HYW3"/>
<dbReference type="Gene3D" id="3.40.50.300">
    <property type="entry name" value="P-loop containing nucleotide triphosphate hydrolases"/>
    <property type="match status" value="1"/>
</dbReference>
<name>A0A8S9HYW3_BRACR</name>
<evidence type="ECO:0008006" key="2">
    <source>
        <dbReference type="Google" id="ProtNLM"/>
    </source>
</evidence>